<name>A0A370KFK6_9HYPH</name>
<evidence type="ECO:0000313" key="1">
    <source>
        <dbReference type="EMBL" id="RDJ03228.1"/>
    </source>
</evidence>
<protein>
    <submittedName>
        <fullName evidence="1">Uncharacterized protein</fullName>
    </submittedName>
</protein>
<dbReference type="Proteomes" id="UP000254939">
    <property type="component" value="Unassembled WGS sequence"/>
</dbReference>
<dbReference type="AlphaFoldDB" id="A0A370KFK6"/>
<proteinExistence type="predicted"/>
<evidence type="ECO:0000313" key="2">
    <source>
        <dbReference type="Proteomes" id="UP000254939"/>
    </source>
</evidence>
<dbReference type="EMBL" id="NAAC01000043">
    <property type="protein sequence ID" value="RDJ03228.1"/>
    <property type="molecule type" value="Genomic_DNA"/>
</dbReference>
<organism evidence="1 2">
    <name type="scientific">Rhizobium grahamii</name>
    <dbReference type="NCBI Taxonomy" id="1120045"/>
    <lineage>
        <taxon>Bacteria</taxon>
        <taxon>Pseudomonadati</taxon>
        <taxon>Pseudomonadota</taxon>
        <taxon>Alphaproteobacteria</taxon>
        <taxon>Hyphomicrobiales</taxon>
        <taxon>Rhizobiaceae</taxon>
        <taxon>Rhizobium/Agrobacterium group</taxon>
        <taxon>Rhizobium</taxon>
    </lineage>
</organism>
<gene>
    <name evidence="1" type="ORF">B5K06_29950</name>
</gene>
<accession>A0A370KFK6</accession>
<comment type="caution">
    <text evidence="1">The sequence shown here is derived from an EMBL/GenBank/DDBJ whole genome shotgun (WGS) entry which is preliminary data.</text>
</comment>
<sequence>MTRLVSRSAWRAFSYALVTGKCYAIESWLETWVSDAKFARHYVKEPLSKRMKRPGWQLVFESQERAPS</sequence>
<reference evidence="1 2" key="1">
    <citation type="submission" date="2017-03" db="EMBL/GenBank/DDBJ databases">
        <title>Genome analysis of Rhizobial strains effectives or ineffectives for nitrogen fixation isolated from bean seeds.</title>
        <authorList>
            <person name="Peralta H."/>
            <person name="Aguilar-Vera A."/>
            <person name="Mora Y."/>
            <person name="Vargas-Lagunas C."/>
            <person name="Girard L."/>
            <person name="Mora J."/>
        </authorList>
    </citation>
    <scope>NUCLEOTIDE SEQUENCE [LARGE SCALE GENOMIC DNA]</scope>
    <source>
        <strain evidence="1 2">CCGM3</strain>
    </source>
</reference>